<accession>A0ABN1JFG2</accession>
<dbReference type="EMBL" id="BAAACG010000008">
    <property type="protein sequence ID" value="GAA0737931.1"/>
    <property type="molecule type" value="Genomic_DNA"/>
</dbReference>
<keyword evidence="3" id="KW-0314">Glutamate biosynthesis</keyword>
<comment type="pathway">
    <text evidence="4">Amino-acid biosynthesis.</text>
</comment>
<reference evidence="7 8" key="1">
    <citation type="journal article" date="2019" name="Int. J. Syst. Evol. Microbiol.">
        <title>The Global Catalogue of Microorganisms (GCM) 10K type strain sequencing project: providing services to taxonomists for standard genome sequencing and annotation.</title>
        <authorList>
            <consortium name="The Broad Institute Genomics Platform"/>
            <consortium name="The Broad Institute Genome Sequencing Center for Infectious Disease"/>
            <person name="Wu L."/>
            <person name="Ma J."/>
        </authorList>
    </citation>
    <scope>NUCLEOTIDE SEQUENCE [LARGE SCALE GENOMIC DNA]</scope>
    <source>
        <strain evidence="7 8">JCM 1407</strain>
    </source>
</reference>
<dbReference type="InterPro" id="IPR006005">
    <property type="entry name" value="Glut_synth_ssu1"/>
</dbReference>
<gene>
    <name evidence="7" type="ORF">GCM10008906_14700</name>
</gene>
<dbReference type="InterPro" id="IPR028261">
    <property type="entry name" value="DPD_II"/>
</dbReference>
<proteinExistence type="predicted"/>
<dbReference type="Pfam" id="PF14691">
    <property type="entry name" value="Fer4_20"/>
    <property type="match status" value="1"/>
</dbReference>
<dbReference type="SUPFAM" id="SSF51971">
    <property type="entry name" value="Nucleotide-binding domain"/>
    <property type="match status" value="2"/>
</dbReference>
<evidence type="ECO:0000259" key="5">
    <source>
        <dbReference type="Pfam" id="PF07992"/>
    </source>
</evidence>
<keyword evidence="8" id="KW-1185">Reference proteome</keyword>
<dbReference type="Gene3D" id="1.10.1060.10">
    <property type="entry name" value="Alpha-helical ferredoxin"/>
    <property type="match status" value="1"/>
</dbReference>
<dbReference type="InterPro" id="IPR036188">
    <property type="entry name" value="FAD/NAD-bd_sf"/>
</dbReference>
<dbReference type="RefSeq" id="WP_343760380.1">
    <property type="nucleotide sequence ID" value="NZ_BAAACG010000008.1"/>
</dbReference>
<evidence type="ECO:0000256" key="4">
    <source>
        <dbReference type="ARBA" id="ARBA00029440"/>
    </source>
</evidence>
<evidence type="ECO:0000256" key="3">
    <source>
        <dbReference type="ARBA" id="ARBA00023164"/>
    </source>
</evidence>
<dbReference type="PANTHER" id="PTHR43100:SF1">
    <property type="entry name" value="GLUTAMATE SYNTHASE [NADPH] SMALL CHAIN"/>
    <property type="match status" value="1"/>
</dbReference>
<feature type="domain" description="Dihydroprymidine dehydrogenase" evidence="6">
    <location>
        <begin position="23"/>
        <end position="130"/>
    </location>
</feature>
<evidence type="ECO:0000313" key="8">
    <source>
        <dbReference type="Proteomes" id="UP001501510"/>
    </source>
</evidence>
<dbReference type="PRINTS" id="PR00419">
    <property type="entry name" value="ADXRDTASE"/>
</dbReference>
<dbReference type="NCBIfam" id="TIGR01317">
    <property type="entry name" value="GOGAT_sm_gam"/>
    <property type="match status" value="1"/>
</dbReference>
<organism evidence="7 8">
    <name type="scientific">Clostridium oceanicum</name>
    <dbReference type="NCBI Taxonomy" id="1543"/>
    <lineage>
        <taxon>Bacteria</taxon>
        <taxon>Bacillati</taxon>
        <taxon>Bacillota</taxon>
        <taxon>Clostridia</taxon>
        <taxon>Eubacteriales</taxon>
        <taxon>Clostridiaceae</taxon>
        <taxon>Clostridium</taxon>
    </lineage>
</organism>
<evidence type="ECO:0000256" key="1">
    <source>
        <dbReference type="ARBA" id="ARBA00022605"/>
    </source>
</evidence>
<evidence type="ECO:0000256" key="2">
    <source>
        <dbReference type="ARBA" id="ARBA00023002"/>
    </source>
</evidence>
<dbReference type="InterPro" id="IPR051394">
    <property type="entry name" value="Glutamate_Synthase"/>
</dbReference>
<feature type="domain" description="FAD/NAD(P)-binding" evidence="5">
    <location>
        <begin position="145"/>
        <end position="459"/>
    </location>
</feature>
<keyword evidence="2" id="KW-0560">Oxidoreductase</keyword>
<sequence>MGKITGFKEFDRKSFNKRPTEERVKDYKEVYVPLSDSNMKQQASRCMDCGTAFCNWGCPLSNVAPDFNDLFYKGQYKKAYERLARTNDFPEFTGRICPALCEAACTLGINRQAVCIREIEQSIIEKAFKEDFIKKDPPKVRTGKNICVVGSGPAGLSVASQLNSVGHEVTVFEKNNKPGGLLRYGIPDFKLEKSIIDRRIDIMEKQGVKFKTGVEVGKDLILEEIFEEFDAIVLTGGCTVPRDLKVEGRELEGVHFAVDYLSQQNKKVCMENFKEKEINAKNKNIVVIGGGDTGSDCIGTAVRQGAKKIHQIEIMPKPSEKRDESSPWPTYPRILKTTTSHEEGGEREWNVLTKTIKGSNGKVEKLICSKVSWNKADNGKFVMKEVENSQYEIKADLILIAMGFLHPKVDGIINELCLKLDDRGNVYTDENGMTSIQGVFSAGDMTTGQSLVVKAIKSGREVAKGVDEYLMGSTFLKG</sequence>
<name>A0ABN1JFG2_9CLOT</name>
<dbReference type="Proteomes" id="UP001501510">
    <property type="component" value="Unassembled WGS sequence"/>
</dbReference>
<keyword evidence="1" id="KW-0028">Amino-acid biosynthesis</keyword>
<evidence type="ECO:0000259" key="6">
    <source>
        <dbReference type="Pfam" id="PF14691"/>
    </source>
</evidence>
<dbReference type="Pfam" id="PF07992">
    <property type="entry name" value="Pyr_redox_2"/>
    <property type="match status" value="1"/>
</dbReference>
<dbReference type="InterPro" id="IPR009051">
    <property type="entry name" value="Helical_ferredxn"/>
</dbReference>
<protein>
    <submittedName>
        <fullName evidence="7">Glutamate synthase subunit beta</fullName>
    </submittedName>
</protein>
<dbReference type="PANTHER" id="PTHR43100">
    <property type="entry name" value="GLUTAMATE SYNTHASE [NADPH] SMALL CHAIN"/>
    <property type="match status" value="1"/>
</dbReference>
<comment type="caution">
    <text evidence="7">The sequence shown here is derived from an EMBL/GenBank/DDBJ whole genome shotgun (WGS) entry which is preliminary data.</text>
</comment>
<dbReference type="InterPro" id="IPR023753">
    <property type="entry name" value="FAD/NAD-binding_dom"/>
</dbReference>
<dbReference type="Gene3D" id="3.50.50.60">
    <property type="entry name" value="FAD/NAD(P)-binding domain"/>
    <property type="match status" value="2"/>
</dbReference>
<dbReference type="SUPFAM" id="SSF46548">
    <property type="entry name" value="alpha-helical ferredoxin"/>
    <property type="match status" value="1"/>
</dbReference>
<evidence type="ECO:0000313" key="7">
    <source>
        <dbReference type="EMBL" id="GAA0737931.1"/>
    </source>
</evidence>